<keyword evidence="3" id="KW-1185">Reference proteome</keyword>
<comment type="caution">
    <text evidence="2">The sequence shown here is derived from an EMBL/GenBank/DDBJ whole genome shotgun (WGS) entry which is preliminary data.</text>
</comment>
<proteinExistence type="predicted"/>
<name>A0AA38NYX8_9AGAR</name>
<accession>A0AA38NYX8</accession>
<evidence type="ECO:0000313" key="2">
    <source>
        <dbReference type="EMBL" id="KAJ3833210.1"/>
    </source>
</evidence>
<dbReference type="AlphaFoldDB" id="A0AA38NYX8"/>
<dbReference type="Pfam" id="PF18803">
    <property type="entry name" value="CxC2"/>
    <property type="match status" value="1"/>
</dbReference>
<protein>
    <recommendedName>
        <fullName evidence="1">CxC2-like cysteine cluster KDZ transposase-associated domain-containing protein</fullName>
    </recommendedName>
</protein>
<organism evidence="2 3">
    <name type="scientific">Lentinula raphanica</name>
    <dbReference type="NCBI Taxonomy" id="153919"/>
    <lineage>
        <taxon>Eukaryota</taxon>
        <taxon>Fungi</taxon>
        <taxon>Dikarya</taxon>
        <taxon>Basidiomycota</taxon>
        <taxon>Agaricomycotina</taxon>
        <taxon>Agaricomycetes</taxon>
        <taxon>Agaricomycetidae</taxon>
        <taxon>Agaricales</taxon>
        <taxon>Marasmiineae</taxon>
        <taxon>Omphalotaceae</taxon>
        <taxon>Lentinula</taxon>
    </lineage>
</organism>
<feature type="non-terminal residue" evidence="2">
    <location>
        <position position="1"/>
    </location>
</feature>
<feature type="non-terminal residue" evidence="2">
    <location>
        <position position="126"/>
    </location>
</feature>
<evidence type="ECO:0000259" key="1">
    <source>
        <dbReference type="Pfam" id="PF18803"/>
    </source>
</evidence>
<reference evidence="2" key="1">
    <citation type="submission" date="2022-08" db="EMBL/GenBank/DDBJ databases">
        <authorList>
            <consortium name="DOE Joint Genome Institute"/>
            <person name="Min B."/>
            <person name="Riley R."/>
            <person name="Sierra-Patev S."/>
            <person name="Naranjo-Ortiz M."/>
            <person name="Looney B."/>
            <person name="Konkel Z."/>
            <person name="Slot J.C."/>
            <person name="Sakamoto Y."/>
            <person name="Steenwyk J.L."/>
            <person name="Rokas A."/>
            <person name="Carro J."/>
            <person name="Camarero S."/>
            <person name="Ferreira P."/>
            <person name="Molpeceres G."/>
            <person name="Ruiz-Duenas F.J."/>
            <person name="Serrano A."/>
            <person name="Henrissat B."/>
            <person name="Drula E."/>
            <person name="Hughes K.W."/>
            <person name="Mata J.L."/>
            <person name="Ishikawa N.K."/>
            <person name="Vargas-Isla R."/>
            <person name="Ushijima S."/>
            <person name="Smith C.A."/>
            <person name="Ahrendt S."/>
            <person name="Andreopoulos W."/>
            <person name="He G."/>
            <person name="Labutti K."/>
            <person name="Lipzen A."/>
            <person name="Ng V."/>
            <person name="Sandor L."/>
            <person name="Barry K."/>
            <person name="Martinez A.T."/>
            <person name="Xiao Y."/>
            <person name="Gibbons J.G."/>
            <person name="Terashima K."/>
            <person name="Hibbett D.S."/>
            <person name="Grigoriev I.V."/>
        </authorList>
    </citation>
    <scope>NUCLEOTIDE SEQUENCE</scope>
    <source>
        <strain evidence="2">TFB9207</strain>
    </source>
</reference>
<gene>
    <name evidence="2" type="ORF">F5878DRAFT_496818</name>
</gene>
<dbReference type="Proteomes" id="UP001163846">
    <property type="component" value="Unassembled WGS sequence"/>
</dbReference>
<sequence length="126" mass="14563">QCHDCFKYETSCEACFIRRHYATPFHWPRVWQAKGFFKKMDIACLRGNTYAIDLCSRPINGECPNASGAHGVTIVDSNGIHATRIRYCFCEGFPNYPTQLMRARLFPGTITLPRTIFTFRVLDEFQ</sequence>
<dbReference type="EMBL" id="MU806747">
    <property type="protein sequence ID" value="KAJ3833210.1"/>
    <property type="molecule type" value="Genomic_DNA"/>
</dbReference>
<feature type="domain" description="CxC2-like cysteine cluster KDZ transposase-associated" evidence="1">
    <location>
        <begin position="60"/>
        <end position="126"/>
    </location>
</feature>
<dbReference type="InterPro" id="IPR041457">
    <property type="entry name" value="CxC2_KDZ-assoc"/>
</dbReference>
<evidence type="ECO:0000313" key="3">
    <source>
        <dbReference type="Proteomes" id="UP001163846"/>
    </source>
</evidence>